<protein>
    <submittedName>
        <fullName evidence="3">Uncharacterized protein</fullName>
    </submittedName>
</protein>
<feature type="region of interest" description="Disordered" evidence="1">
    <location>
        <begin position="25"/>
        <end position="47"/>
    </location>
</feature>
<keyword evidence="4" id="KW-1185">Reference proteome</keyword>
<keyword evidence="2" id="KW-0732">Signal</keyword>
<dbReference type="AlphaFoldDB" id="A0A316URJ5"/>
<dbReference type="Proteomes" id="UP000245884">
    <property type="component" value="Unassembled WGS sequence"/>
</dbReference>
<dbReference type="OrthoDB" id="2310204at2759"/>
<feature type="signal peptide" evidence="2">
    <location>
        <begin position="1"/>
        <end position="21"/>
    </location>
</feature>
<dbReference type="GeneID" id="37025404"/>
<accession>A0A316URJ5</accession>
<dbReference type="EMBL" id="KZ819666">
    <property type="protein sequence ID" value="PWN27940.1"/>
    <property type="molecule type" value="Genomic_DNA"/>
</dbReference>
<evidence type="ECO:0000313" key="4">
    <source>
        <dbReference type="Proteomes" id="UP000245884"/>
    </source>
</evidence>
<evidence type="ECO:0000256" key="2">
    <source>
        <dbReference type="SAM" id="SignalP"/>
    </source>
</evidence>
<proteinExistence type="predicted"/>
<feature type="chain" id="PRO_5016275476" evidence="2">
    <location>
        <begin position="22"/>
        <end position="176"/>
    </location>
</feature>
<name>A0A316URJ5_9BASI</name>
<organism evidence="3 4">
    <name type="scientific">Jaminaea rosea</name>
    <dbReference type="NCBI Taxonomy" id="1569628"/>
    <lineage>
        <taxon>Eukaryota</taxon>
        <taxon>Fungi</taxon>
        <taxon>Dikarya</taxon>
        <taxon>Basidiomycota</taxon>
        <taxon>Ustilaginomycotina</taxon>
        <taxon>Exobasidiomycetes</taxon>
        <taxon>Microstromatales</taxon>
        <taxon>Microstromatales incertae sedis</taxon>
        <taxon>Jaminaea</taxon>
    </lineage>
</organism>
<dbReference type="RefSeq" id="XP_025362552.1">
    <property type="nucleotide sequence ID" value="XM_025503581.1"/>
</dbReference>
<evidence type="ECO:0000256" key="1">
    <source>
        <dbReference type="SAM" id="MobiDB-lite"/>
    </source>
</evidence>
<sequence>MLSLLVFPALMAAASLPFSSAIPHPLRPSSASQHRELATRQDSGTGYAQPESWLTVIPNSNLGEPINVVISSQSDQAVLSDTGLQSYFSSLFFSPNNCLGISLGDQQAANLNDGQGVVNQTALYRYNFGSGTLTCQESINGGEHFRWWRQSSTGAIFIAASVEMGASKNHMIVDNG</sequence>
<gene>
    <name evidence="3" type="ORF">BDZ90DRAFT_157477</name>
</gene>
<dbReference type="STRING" id="1569628.A0A316URJ5"/>
<reference evidence="3 4" key="1">
    <citation type="journal article" date="2018" name="Mol. Biol. Evol.">
        <title>Broad Genomic Sampling Reveals a Smut Pathogenic Ancestry of the Fungal Clade Ustilaginomycotina.</title>
        <authorList>
            <person name="Kijpornyongpan T."/>
            <person name="Mondo S.J."/>
            <person name="Barry K."/>
            <person name="Sandor L."/>
            <person name="Lee J."/>
            <person name="Lipzen A."/>
            <person name="Pangilinan J."/>
            <person name="LaButti K."/>
            <person name="Hainaut M."/>
            <person name="Henrissat B."/>
            <person name="Grigoriev I.V."/>
            <person name="Spatafora J.W."/>
            <person name="Aime M.C."/>
        </authorList>
    </citation>
    <scope>NUCLEOTIDE SEQUENCE [LARGE SCALE GENOMIC DNA]</scope>
    <source>
        <strain evidence="3 4">MCA 5214</strain>
    </source>
</reference>
<evidence type="ECO:0000313" key="3">
    <source>
        <dbReference type="EMBL" id="PWN27940.1"/>
    </source>
</evidence>